<dbReference type="InterPro" id="IPR003807">
    <property type="entry name" value="DUF202"/>
</dbReference>
<evidence type="ECO:0000256" key="6">
    <source>
        <dbReference type="SAM" id="MobiDB-lite"/>
    </source>
</evidence>
<gene>
    <name evidence="9" type="ORF">AAF712_014122</name>
</gene>
<dbReference type="InterPro" id="IPR052053">
    <property type="entry name" value="IM_YidH-like"/>
</dbReference>
<evidence type="ECO:0000256" key="7">
    <source>
        <dbReference type="SAM" id="Phobius"/>
    </source>
</evidence>
<feature type="compositionally biased region" description="Basic and acidic residues" evidence="6">
    <location>
        <begin position="59"/>
        <end position="70"/>
    </location>
</feature>
<feature type="compositionally biased region" description="Basic and acidic residues" evidence="6">
    <location>
        <begin position="92"/>
        <end position="110"/>
    </location>
</feature>
<evidence type="ECO:0000256" key="5">
    <source>
        <dbReference type="ARBA" id="ARBA00023136"/>
    </source>
</evidence>
<dbReference type="Pfam" id="PF02656">
    <property type="entry name" value="DUF202"/>
    <property type="match status" value="1"/>
</dbReference>
<keyword evidence="3 7" id="KW-0812">Transmembrane</keyword>
<dbReference type="Proteomes" id="UP001437256">
    <property type="component" value="Unassembled WGS sequence"/>
</dbReference>
<dbReference type="PANTHER" id="PTHR34187">
    <property type="entry name" value="FGR18P"/>
    <property type="match status" value="1"/>
</dbReference>
<evidence type="ECO:0000256" key="3">
    <source>
        <dbReference type="ARBA" id="ARBA00022692"/>
    </source>
</evidence>
<evidence type="ECO:0000256" key="2">
    <source>
        <dbReference type="ARBA" id="ARBA00022475"/>
    </source>
</evidence>
<evidence type="ECO:0000256" key="4">
    <source>
        <dbReference type="ARBA" id="ARBA00022989"/>
    </source>
</evidence>
<keyword evidence="4 7" id="KW-1133">Transmembrane helix</keyword>
<proteinExistence type="predicted"/>
<evidence type="ECO:0000313" key="9">
    <source>
        <dbReference type="EMBL" id="KAL0059150.1"/>
    </source>
</evidence>
<keyword evidence="10" id="KW-1185">Reference proteome</keyword>
<feature type="compositionally biased region" description="Polar residues" evidence="6">
    <location>
        <begin position="72"/>
        <end position="85"/>
    </location>
</feature>
<evidence type="ECO:0000259" key="8">
    <source>
        <dbReference type="Pfam" id="PF02656"/>
    </source>
</evidence>
<keyword evidence="2" id="KW-1003">Cell membrane</keyword>
<accession>A0ABR2ZCZ8</accession>
<feature type="transmembrane region" description="Helical" evidence="7">
    <location>
        <begin position="203"/>
        <end position="224"/>
    </location>
</feature>
<dbReference type="EMBL" id="JBBXMP010000246">
    <property type="protein sequence ID" value="KAL0059150.1"/>
    <property type="molecule type" value="Genomic_DNA"/>
</dbReference>
<organism evidence="9 10">
    <name type="scientific">Marasmius tenuissimus</name>
    <dbReference type="NCBI Taxonomy" id="585030"/>
    <lineage>
        <taxon>Eukaryota</taxon>
        <taxon>Fungi</taxon>
        <taxon>Dikarya</taxon>
        <taxon>Basidiomycota</taxon>
        <taxon>Agaricomycotina</taxon>
        <taxon>Agaricomycetes</taxon>
        <taxon>Agaricomycetidae</taxon>
        <taxon>Agaricales</taxon>
        <taxon>Marasmiineae</taxon>
        <taxon>Marasmiaceae</taxon>
        <taxon>Marasmius</taxon>
    </lineage>
</organism>
<dbReference type="PANTHER" id="PTHR34187:SF2">
    <property type="entry name" value="DUF202 DOMAIN-CONTAINING PROTEIN"/>
    <property type="match status" value="1"/>
</dbReference>
<evidence type="ECO:0000256" key="1">
    <source>
        <dbReference type="ARBA" id="ARBA00004651"/>
    </source>
</evidence>
<feature type="compositionally biased region" description="Polar residues" evidence="6">
    <location>
        <begin position="1"/>
        <end position="22"/>
    </location>
</feature>
<feature type="region of interest" description="Disordered" evidence="6">
    <location>
        <begin position="1"/>
        <end position="125"/>
    </location>
</feature>
<reference evidence="9 10" key="1">
    <citation type="submission" date="2024-05" db="EMBL/GenBank/DDBJ databases">
        <title>A draft genome resource for the thread blight pathogen Marasmius tenuissimus strain MS-2.</title>
        <authorList>
            <person name="Yulfo-Soto G.E."/>
            <person name="Baruah I.K."/>
            <person name="Amoako-Attah I."/>
            <person name="Bukari Y."/>
            <person name="Meinhardt L.W."/>
            <person name="Bailey B.A."/>
            <person name="Cohen S.P."/>
        </authorList>
    </citation>
    <scope>NUCLEOTIDE SEQUENCE [LARGE SCALE GENOMIC DNA]</scope>
    <source>
        <strain evidence="9 10">MS-2</strain>
    </source>
</reference>
<evidence type="ECO:0000313" key="10">
    <source>
        <dbReference type="Proteomes" id="UP001437256"/>
    </source>
</evidence>
<name>A0ABR2ZCZ8_9AGAR</name>
<comment type="caution">
    <text evidence="9">The sequence shown here is derived from an EMBL/GenBank/DDBJ whole genome shotgun (WGS) entry which is preliminary data.</text>
</comment>
<protein>
    <recommendedName>
        <fullName evidence="8">DUF202 domain-containing protein</fullName>
    </recommendedName>
</protein>
<feature type="domain" description="DUF202" evidence="8">
    <location>
        <begin position="143"/>
        <end position="227"/>
    </location>
</feature>
<keyword evidence="5 7" id="KW-0472">Membrane</keyword>
<comment type="subcellular location">
    <subcellularLocation>
        <location evidence="1">Cell membrane</location>
        <topology evidence="1">Multi-pass membrane protein</topology>
    </subcellularLocation>
</comment>
<feature type="transmembrane region" description="Helical" evidence="7">
    <location>
        <begin position="236"/>
        <end position="260"/>
    </location>
</feature>
<feature type="compositionally biased region" description="Low complexity" evidence="6">
    <location>
        <begin position="115"/>
        <end position="125"/>
    </location>
</feature>
<sequence length="267" mass="28456">MASHAESSTQVSPSSIPGSSRNPHTHLSDSDDNTSTPRGPSPDVVASNSSRKRSLRFSDSNRPRMSHILDKQSPSPAQVQETTELAESPIEECSRQAQCERERATQRDGTDSDSDSQSSSQKGSRGWKFEPVLVLENSGSVARDHLASERTFLAYVRTSLAIASTGVALVQLFTIAAKSVANHPDQLSFTPASKRVQAWARPLGVVTVSLGIAVLTIGVLRYFTVQNALVEGKFPVARFLVAGVAFVLGILVTVVFGVLVSGAGPRG</sequence>